<dbReference type="Proteomes" id="UP000280197">
    <property type="component" value="Chromosome"/>
</dbReference>
<dbReference type="EMBL" id="CP034463">
    <property type="protein sequence ID" value="AZP21416.1"/>
    <property type="molecule type" value="Genomic_DNA"/>
</dbReference>
<dbReference type="AlphaFoldDB" id="A0A3Q9C441"/>
<keyword evidence="3 7" id="KW-0812">Transmembrane</keyword>
<dbReference type="RefSeq" id="WP_126275252.1">
    <property type="nucleotide sequence ID" value="NZ_CP034463.1"/>
</dbReference>
<evidence type="ECO:0000256" key="7">
    <source>
        <dbReference type="SAM" id="Phobius"/>
    </source>
</evidence>
<accession>A0A3Q9C441</accession>
<proteinExistence type="inferred from homology"/>
<evidence type="ECO:0000256" key="5">
    <source>
        <dbReference type="ARBA" id="ARBA00023136"/>
    </source>
</evidence>
<dbReference type="InterPro" id="IPR050638">
    <property type="entry name" value="AA-Vitamin_Transporters"/>
</dbReference>
<keyword evidence="4 7" id="KW-1133">Transmembrane helix</keyword>
<feature type="transmembrane region" description="Helical" evidence="7">
    <location>
        <begin position="107"/>
        <end position="127"/>
    </location>
</feature>
<evidence type="ECO:0000256" key="3">
    <source>
        <dbReference type="ARBA" id="ARBA00022692"/>
    </source>
</evidence>
<dbReference type="InterPro" id="IPR000620">
    <property type="entry name" value="EamA_dom"/>
</dbReference>
<name>A0A3Q9C441_9ACTN</name>
<feature type="transmembrane region" description="Helical" evidence="7">
    <location>
        <begin position="227"/>
        <end position="248"/>
    </location>
</feature>
<keyword evidence="10" id="KW-1185">Reference proteome</keyword>
<dbReference type="PANTHER" id="PTHR32322">
    <property type="entry name" value="INNER MEMBRANE TRANSPORTER"/>
    <property type="match status" value="1"/>
</dbReference>
<feature type="transmembrane region" description="Helical" evidence="7">
    <location>
        <begin position="285"/>
        <end position="302"/>
    </location>
</feature>
<feature type="transmembrane region" description="Helical" evidence="7">
    <location>
        <begin position="260"/>
        <end position="279"/>
    </location>
</feature>
<feature type="domain" description="EamA" evidence="8">
    <location>
        <begin position="32"/>
        <end position="153"/>
    </location>
</feature>
<dbReference type="Pfam" id="PF00892">
    <property type="entry name" value="EamA"/>
    <property type="match status" value="2"/>
</dbReference>
<sequence length="316" mass="32723">MARTSTGTHAAQDQPLTARLPGGPRAGQTIGAVVLSLSPVCIELSDAEPGTASVYRCLLCVPVLVLLSLPEHRREGPPPRRQLLYGVAGGALFAGDMLLWSRAITEVGAGLSTVLVNVQVVLVPLLAWAVDREHVPRRFLLWLPVLCAGVVLTGGLFEQGASGSDPTAGTVHAVLAALSYSGFLFLLRRGGFEGHVVTTYTVVVVSATVFSALGGWAWGALDLTPPAAALGWLAVAAVSSGMIGWLLVALNSPHLPSHIGAVLLLLTPVGALALGALVLGERPTLAQWAGCVLILVSAYATVTGRRCAPPRRGRPS</sequence>
<feature type="transmembrane region" description="Helical" evidence="7">
    <location>
        <begin position="139"/>
        <end position="157"/>
    </location>
</feature>
<organism evidence="9 10">
    <name type="scientific">Streptomyces aquilus</name>
    <dbReference type="NCBI Taxonomy" id="2548456"/>
    <lineage>
        <taxon>Bacteria</taxon>
        <taxon>Bacillati</taxon>
        <taxon>Actinomycetota</taxon>
        <taxon>Actinomycetes</taxon>
        <taxon>Kitasatosporales</taxon>
        <taxon>Streptomycetaceae</taxon>
        <taxon>Streptomyces</taxon>
    </lineage>
</organism>
<evidence type="ECO:0000256" key="4">
    <source>
        <dbReference type="ARBA" id="ARBA00022989"/>
    </source>
</evidence>
<reference evidence="9 10" key="1">
    <citation type="submission" date="2018-12" db="EMBL/GenBank/DDBJ databases">
        <authorList>
            <person name="Li K."/>
        </authorList>
    </citation>
    <scope>NUCLEOTIDE SEQUENCE [LARGE SCALE GENOMIC DNA]</scope>
    <source>
        <strain evidence="10">CR22</strain>
    </source>
</reference>
<dbReference type="KEGG" id="saqu:EJC51_38265"/>
<feature type="transmembrane region" description="Helical" evidence="7">
    <location>
        <begin position="82"/>
        <end position="101"/>
    </location>
</feature>
<evidence type="ECO:0000259" key="8">
    <source>
        <dbReference type="Pfam" id="PF00892"/>
    </source>
</evidence>
<evidence type="ECO:0000256" key="2">
    <source>
        <dbReference type="ARBA" id="ARBA00007362"/>
    </source>
</evidence>
<evidence type="ECO:0000313" key="10">
    <source>
        <dbReference type="Proteomes" id="UP000280197"/>
    </source>
</evidence>
<evidence type="ECO:0000313" key="9">
    <source>
        <dbReference type="EMBL" id="AZP21416.1"/>
    </source>
</evidence>
<feature type="transmembrane region" description="Helical" evidence="7">
    <location>
        <begin position="169"/>
        <end position="187"/>
    </location>
</feature>
<dbReference type="GO" id="GO:0016020">
    <property type="term" value="C:membrane"/>
    <property type="evidence" value="ECO:0007669"/>
    <property type="project" value="UniProtKB-SubCell"/>
</dbReference>
<evidence type="ECO:0000256" key="1">
    <source>
        <dbReference type="ARBA" id="ARBA00004141"/>
    </source>
</evidence>
<gene>
    <name evidence="9" type="ORF">EJC51_38265</name>
</gene>
<feature type="region of interest" description="Disordered" evidence="6">
    <location>
        <begin position="1"/>
        <end position="23"/>
    </location>
</feature>
<feature type="domain" description="EamA" evidence="8">
    <location>
        <begin position="170"/>
        <end position="302"/>
    </location>
</feature>
<dbReference type="InterPro" id="IPR037185">
    <property type="entry name" value="EmrE-like"/>
</dbReference>
<keyword evidence="5 7" id="KW-0472">Membrane</keyword>
<comment type="similarity">
    <text evidence="2">Belongs to the EamA transporter family.</text>
</comment>
<feature type="transmembrane region" description="Helical" evidence="7">
    <location>
        <begin position="199"/>
        <end position="221"/>
    </location>
</feature>
<evidence type="ECO:0000256" key="6">
    <source>
        <dbReference type="SAM" id="MobiDB-lite"/>
    </source>
</evidence>
<feature type="compositionally biased region" description="Polar residues" evidence="6">
    <location>
        <begin position="1"/>
        <end position="15"/>
    </location>
</feature>
<dbReference type="SUPFAM" id="SSF103481">
    <property type="entry name" value="Multidrug resistance efflux transporter EmrE"/>
    <property type="match status" value="2"/>
</dbReference>
<comment type="subcellular location">
    <subcellularLocation>
        <location evidence="1">Membrane</location>
        <topology evidence="1">Multi-pass membrane protein</topology>
    </subcellularLocation>
</comment>
<dbReference type="PANTHER" id="PTHR32322:SF2">
    <property type="entry name" value="EAMA DOMAIN-CONTAINING PROTEIN"/>
    <property type="match status" value="1"/>
</dbReference>
<protein>
    <submittedName>
        <fullName evidence="9">DMT family transporter</fullName>
    </submittedName>
</protein>